<dbReference type="InterPro" id="IPR018314">
    <property type="entry name" value="RsmB/NOL1/NOP2-like_CS"/>
</dbReference>
<dbReference type="Proteomes" id="UP001239909">
    <property type="component" value="Unassembled WGS sequence"/>
</dbReference>
<feature type="binding site" evidence="6">
    <location>
        <position position="298"/>
    </location>
    <ligand>
        <name>S-adenosyl-L-methionine</name>
        <dbReference type="ChEBI" id="CHEBI:59789"/>
    </ligand>
</feature>
<dbReference type="PANTHER" id="PTHR22807:SF61">
    <property type="entry name" value="NOL1_NOP2_SUN FAMILY PROTEIN _ ANTITERMINATION NUSB DOMAIN-CONTAINING PROTEIN"/>
    <property type="match status" value="1"/>
</dbReference>
<dbReference type="PANTHER" id="PTHR22807">
    <property type="entry name" value="NOP2 YEAST -RELATED NOL1/NOP2/FMU SUN DOMAIN-CONTAINING"/>
    <property type="match status" value="1"/>
</dbReference>
<dbReference type="RefSeq" id="WP_285672209.1">
    <property type="nucleotide sequence ID" value="NZ_BSYI01000019.1"/>
</dbReference>
<comment type="caution">
    <text evidence="8">The sequence shown here is derived from an EMBL/GenBank/DDBJ whole genome shotgun (WGS) entry which is preliminary data.</text>
</comment>
<proteinExistence type="inferred from homology"/>
<evidence type="ECO:0000313" key="9">
    <source>
        <dbReference type="Proteomes" id="UP001239909"/>
    </source>
</evidence>
<feature type="active site" description="Nucleophile" evidence="6">
    <location>
        <position position="354"/>
    </location>
</feature>
<reference evidence="8 9" key="1">
    <citation type="submission" date="2023-04" db="EMBL/GenBank/DDBJ databases">
        <title>Marinoamorphus aggregata gen. nov., sp. Nov., isolate from tissue of brittle star Ophioplocus japonicus.</title>
        <authorList>
            <person name="Kawano K."/>
            <person name="Sawayama S."/>
            <person name="Nakagawa S."/>
        </authorList>
    </citation>
    <scope>NUCLEOTIDE SEQUENCE [LARGE SCALE GENOMIC DNA]</scope>
    <source>
        <strain evidence="8 9">NKW23</strain>
    </source>
</reference>
<evidence type="ECO:0000313" key="8">
    <source>
        <dbReference type="EMBL" id="GMG83415.1"/>
    </source>
</evidence>
<keyword evidence="5 6" id="KW-0694">RNA-binding</keyword>
<name>A0ABQ6LJH8_9RHOB</name>
<dbReference type="PROSITE" id="PS51686">
    <property type="entry name" value="SAM_MT_RSMB_NOP"/>
    <property type="match status" value="1"/>
</dbReference>
<dbReference type="SUPFAM" id="SSF48013">
    <property type="entry name" value="NusB-like"/>
    <property type="match status" value="1"/>
</dbReference>
<feature type="binding site" evidence="6">
    <location>
        <begin position="235"/>
        <end position="241"/>
    </location>
    <ligand>
        <name>S-adenosyl-L-methionine</name>
        <dbReference type="ChEBI" id="CHEBI:59789"/>
    </ligand>
</feature>
<keyword evidence="3 6" id="KW-0808">Transferase</keyword>
<dbReference type="Gene3D" id="3.40.50.150">
    <property type="entry name" value="Vaccinia Virus protein VP39"/>
    <property type="match status" value="1"/>
</dbReference>
<dbReference type="EMBL" id="BSYI01000019">
    <property type="protein sequence ID" value="GMG83415.1"/>
    <property type="molecule type" value="Genomic_DNA"/>
</dbReference>
<evidence type="ECO:0000256" key="4">
    <source>
        <dbReference type="ARBA" id="ARBA00022691"/>
    </source>
</evidence>
<dbReference type="CDD" id="cd02440">
    <property type="entry name" value="AdoMet_MTases"/>
    <property type="match status" value="1"/>
</dbReference>
<sequence>MPGLAARQGAVSAIAAVLDRGRMFEETRFSGDPAERAEARALADLTLRRLGEIDTALAERVPKPPRAPVIHILRVMAAELMFRQTGPHAAVDLAVRQAKAGPGARLAGLVNAVGRRLAAEPPAPAKDAGWRNMAGWLWHRLGTDWGRERALAIAAAHLVLPPVDLSLRTPGDAEALAVELEAEALPTGGLRLAARPQISALPGYAQGAWWVQDAAASLPATLIPEPAGKRVLDLCAAPGGKTMQLAAAGARVTALDISEARMARLAENLARVGLEAGTVVADALDWAPETRFDAVLLDAPCSATGTVRRHPELPRRFEEGAAESLAKLTALQDRLLDRAWDWVAPGGCLVFATCSLLKAEGEDRARAFAARSGAERLPVTGPFATPEGDLRTLPDLWPERGGMDGFFAARFRRPG</sequence>
<feature type="binding site" evidence="6">
    <location>
        <position position="282"/>
    </location>
    <ligand>
        <name>S-adenosyl-L-methionine</name>
        <dbReference type="ChEBI" id="CHEBI:59789"/>
    </ligand>
</feature>
<accession>A0ABQ6LJH8</accession>
<evidence type="ECO:0000256" key="1">
    <source>
        <dbReference type="ARBA" id="ARBA00007494"/>
    </source>
</evidence>
<protein>
    <submittedName>
        <fullName evidence="8">Transcription antitermination factor NusB</fullName>
    </submittedName>
</protein>
<dbReference type="Gene3D" id="1.10.940.10">
    <property type="entry name" value="NusB-like"/>
    <property type="match status" value="1"/>
</dbReference>
<dbReference type="SUPFAM" id="SSF53335">
    <property type="entry name" value="S-adenosyl-L-methionine-dependent methyltransferases"/>
    <property type="match status" value="1"/>
</dbReference>
<dbReference type="InterPro" id="IPR029063">
    <property type="entry name" value="SAM-dependent_MTases_sf"/>
</dbReference>
<keyword evidence="9" id="KW-1185">Reference proteome</keyword>
<dbReference type="PROSITE" id="PS01153">
    <property type="entry name" value="NOL1_NOP2_SUN"/>
    <property type="match status" value="1"/>
</dbReference>
<dbReference type="InterPro" id="IPR049560">
    <property type="entry name" value="MeTrfase_RsmB-F_NOP2_cat"/>
</dbReference>
<evidence type="ECO:0000259" key="7">
    <source>
        <dbReference type="PROSITE" id="PS51686"/>
    </source>
</evidence>
<evidence type="ECO:0000256" key="5">
    <source>
        <dbReference type="ARBA" id="ARBA00022884"/>
    </source>
</evidence>
<feature type="domain" description="SAM-dependent MTase RsmB/NOP-type" evidence="7">
    <location>
        <begin position="139"/>
        <end position="414"/>
    </location>
</feature>
<dbReference type="InterPro" id="IPR023267">
    <property type="entry name" value="RCMT"/>
</dbReference>
<keyword evidence="2 6" id="KW-0489">Methyltransferase</keyword>
<dbReference type="InterPro" id="IPR006027">
    <property type="entry name" value="NusB_RsmB_TIM44"/>
</dbReference>
<gene>
    <name evidence="8" type="ORF">LNKW23_26280</name>
</gene>
<organism evidence="8 9">
    <name type="scientific">Paralimibaculum aggregatum</name>
    <dbReference type="NCBI Taxonomy" id="3036245"/>
    <lineage>
        <taxon>Bacteria</taxon>
        <taxon>Pseudomonadati</taxon>
        <taxon>Pseudomonadota</taxon>
        <taxon>Alphaproteobacteria</taxon>
        <taxon>Rhodobacterales</taxon>
        <taxon>Paracoccaceae</taxon>
        <taxon>Paralimibaculum</taxon>
    </lineage>
</organism>
<dbReference type="Pfam" id="PF01029">
    <property type="entry name" value="NusB"/>
    <property type="match status" value="1"/>
</dbReference>
<dbReference type="InterPro" id="IPR001678">
    <property type="entry name" value="MeTrfase_RsmB-F_NOP2_dom"/>
</dbReference>
<dbReference type="PRINTS" id="PR02008">
    <property type="entry name" value="RCMTFAMILY"/>
</dbReference>
<comment type="similarity">
    <text evidence="1 6">Belongs to the class I-like SAM-binding methyltransferase superfamily. RsmB/NOP family.</text>
</comment>
<dbReference type="Pfam" id="PF01189">
    <property type="entry name" value="Methyltr_RsmB-F"/>
    <property type="match status" value="1"/>
</dbReference>
<evidence type="ECO:0000256" key="3">
    <source>
        <dbReference type="ARBA" id="ARBA00022679"/>
    </source>
</evidence>
<keyword evidence="4 6" id="KW-0949">S-adenosyl-L-methionine</keyword>
<dbReference type="InterPro" id="IPR035926">
    <property type="entry name" value="NusB-like_sf"/>
</dbReference>
<feature type="binding site" evidence="6">
    <location>
        <position position="256"/>
    </location>
    <ligand>
        <name>S-adenosyl-L-methionine</name>
        <dbReference type="ChEBI" id="CHEBI:59789"/>
    </ligand>
</feature>
<evidence type="ECO:0000256" key="2">
    <source>
        <dbReference type="ARBA" id="ARBA00022603"/>
    </source>
</evidence>
<evidence type="ECO:0000256" key="6">
    <source>
        <dbReference type="PROSITE-ProRule" id="PRU01023"/>
    </source>
</evidence>